<accession>A0A2A9PQ11</accession>
<dbReference type="PANTHER" id="PTHR47706:SF4">
    <property type="entry name" value="NMRA-LIKE DOMAIN-CONTAINING PROTEIN"/>
    <property type="match status" value="1"/>
</dbReference>
<evidence type="ECO:0000256" key="1">
    <source>
        <dbReference type="ARBA" id="ARBA00005725"/>
    </source>
</evidence>
<keyword evidence="2" id="KW-0521">NADP</keyword>
<evidence type="ECO:0000313" key="5">
    <source>
        <dbReference type="EMBL" id="PFH63358.1"/>
    </source>
</evidence>
<dbReference type="Gene3D" id="3.90.25.10">
    <property type="entry name" value="UDP-galactose 4-epimerase, domain 1"/>
    <property type="match status" value="1"/>
</dbReference>
<evidence type="ECO:0000259" key="4">
    <source>
        <dbReference type="Pfam" id="PF13460"/>
    </source>
</evidence>
<keyword evidence="3" id="KW-0560">Oxidoreductase</keyword>
<dbReference type="SUPFAM" id="SSF51735">
    <property type="entry name" value="NAD(P)-binding Rossmann-fold domains"/>
    <property type="match status" value="1"/>
</dbReference>
<comment type="caution">
    <text evidence="5">The sequence shown here is derived from an EMBL/GenBank/DDBJ whole genome shotgun (WGS) entry which is preliminary data.</text>
</comment>
<dbReference type="Gene3D" id="3.40.50.720">
    <property type="entry name" value="NAD(P)-binding Rossmann-like Domain"/>
    <property type="match status" value="1"/>
</dbReference>
<dbReference type="InterPro" id="IPR051609">
    <property type="entry name" value="NmrA/Isoflavone_reductase-like"/>
</dbReference>
<dbReference type="PANTHER" id="PTHR47706">
    <property type="entry name" value="NMRA-LIKE FAMILY PROTEIN"/>
    <property type="match status" value="1"/>
</dbReference>
<dbReference type="Proteomes" id="UP000037136">
    <property type="component" value="Unassembled WGS sequence"/>
</dbReference>
<gene>
    <name evidence="5" type="ORF">XA68_12322</name>
</gene>
<name>A0A2A9PQ11_OPHUN</name>
<organism evidence="5 6">
    <name type="scientific">Ophiocordyceps unilateralis</name>
    <name type="common">Zombie-ant fungus</name>
    <name type="synonym">Torrubia unilateralis</name>
    <dbReference type="NCBI Taxonomy" id="268505"/>
    <lineage>
        <taxon>Eukaryota</taxon>
        <taxon>Fungi</taxon>
        <taxon>Dikarya</taxon>
        <taxon>Ascomycota</taxon>
        <taxon>Pezizomycotina</taxon>
        <taxon>Sordariomycetes</taxon>
        <taxon>Hypocreomycetidae</taxon>
        <taxon>Hypocreales</taxon>
        <taxon>Ophiocordycipitaceae</taxon>
        <taxon>Ophiocordyceps</taxon>
    </lineage>
</organism>
<dbReference type="GO" id="GO:0016491">
    <property type="term" value="F:oxidoreductase activity"/>
    <property type="evidence" value="ECO:0007669"/>
    <property type="project" value="UniProtKB-KW"/>
</dbReference>
<dbReference type="EMBL" id="LAZP02000002">
    <property type="protein sequence ID" value="PFH63358.1"/>
    <property type="molecule type" value="Genomic_DNA"/>
</dbReference>
<reference evidence="5 6" key="2">
    <citation type="journal article" date="2017" name="Sci. Rep.">
        <title>Ant-infecting Ophiocordyceps genomes reveal a high diversity of potential behavioral manipulation genes and a possible major role for enterotoxins.</title>
        <authorList>
            <person name="de Bekker C."/>
            <person name="Ohm R.A."/>
            <person name="Evans H.C."/>
            <person name="Brachmann A."/>
            <person name="Hughes D.P."/>
        </authorList>
    </citation>
    <scope>NUCLEOTIDE SEQUENCE [LARGE SCALE GENOMIC DNA]</scope>
    <source>
        <strain evidence="5 6">SC16a</strain>
    </source>
</reference>
<dbReference type="InterPro" id="IPR016040">
    <property type="entry name" value="NAD(P)-bd_dom"/>
</dbReference>
<comment type="similarity">
    <text evidence="1">Belongs to the NmrA-type oxidoreductase family. Isoflavone reductase subfamily.</text>
</comment>
<evidence type="ECO:0000256" key="3">
    <source>
        <dbReference type="ARBA" id="ARBA00023002"/>
    </source>
</evidence>
<keyword evidence="6" id="KW-1185">Reference proteome</keyword>
<proteinExistence type="inferred from homology"/>
<dbReference type="Pfam" id="PF13460">
    <property type="entry name" value="NAD_binding_10"/>
    <property type="match status" value="1"/>
</dbReference>
<protein>
    <recommendedName>
        <fullName evidence="4">NAD(P)-binding domain-containing protein</fullName>
    </recommendedName>
</protein>
<evidence type="ECO:0000256" key="2">
    <source>
        <dbReference type="ARBA" id="ARBA00022857"/>
    </source>
</evidence>
<sequence>MRVAIAGPGDFARYLCEEFIKRGHELVILSRSHKPHLENLAVTQIITDYTVESLSGPLADCEVLISTIADMASTNISVHRNLIHACQQSPKCKRFIPSEFGGDIESYPDQPGFLYLAREAIREDLRQQTDLEWTLVSIGWLADYAVPRQNRYIKDYGELCPIDLASGKIVIPGSGNEAVDLTWARDAAKALAELVSAPTWEPYTFISGEHTCWNNVANLVKQRYHPNITVARQSLHKIAETLKAARDDDTILLVDHQMYSVSQASSLPQDKVLAQRRKYFPNIHFRTLQDGFFELDSNPDTVL</sequence>
<dbReference type="AlphaFoldDB" id="A0A2A9PQ11"/>
<evidence type="ECO:0000313" key="6">
    <source>
        <dbReference type="Proteomes" id="UP000037136"/>
    </source>
</evidence>
<dbReference type="OrthoDB" id="419598at2759"/>
<reference evidence="5 6" key="1">
    <citation type="journal article" date="2015" name="BMC Genomics">
        <title>Gene expression during zombie ant biting behavior reflects the complexity underlying fungal parasitic behavioral manipulation.</title>
        <authorList>
            <person name="de Bekker C."/>
            <person name="Ohm R.A."/>
            <person name="Loreto R.G."/>
            <person name="Sebastian A."/>
            <person name="Albert I."/>
            <person name="Merrow M."/>
            <person name="Brachmann A."/>
            <person name="Hughes D.P."/>
        </authorList>
    </citation>
    <scope>NUCLEOTIDE SEQUENCE [LARGE SCALE GENOMIC DNA]</scope>
    <source>
        <strain evidence="5 6">SC16a</strain>
    </source>
</reference>
<dbReference type="InterPro" id="IPR036291">
    <property type="entry name" value="NAD(P)-bd_dom_sf"/>
</dbReference>
<feature type="domain" description="NAD(P)-binding" evidence="4">
    <location>
        <begin position="9"/>
        <end position="145"/>
    </location>
</feature>